<dbReference type="Pfam" id="PF01455">
    <property type="entry name" value="HupF_HypC"/>
    <property type="match status" value="1"/>
</dbReference>
<comment type="similarity">
    <text evidence="1">Belongs to the HupF/HypC family.</text>
</comment>
<organism evidence="2">
    <name type="scientific">Thermodesulfobacterium geofontis</name>
    <dbReference type="NCBI Taxonomy" id="1295609"/>
    <lineage>
        <taxon>Bacteria</taxon>
        <taxon>Pseudomonadati</taxon>
        <taxon>Thermodesulfobacteriota</taxon>
        <taxon>Thermodesulfobacteria</taxon>
        <taxon>Thermodesulfobacteriales</taxon>
        <taxon>Thermodesulfobacteriaceae</taxon>
        <taxon>Thermodesulfobacterium</taxon>
    </lineage>
</organism>
<comment type="caution">
    <text evidence="2">The sequence shown here is derived from an EMBL/GenBank/DDBJ whole genome shotgun (WGS) entry which is preliminary data.</text>
</comment>
<dbReference type="FunFam" id="2.30.30.140:FF:000022">
    <property type="entry name" value="Hydrogenase assembly chaperone HybG"/>
    <property type="match status" value="1"/>
</dbReference>
<dbReference type="AlphaFoldDB" id="A0A7C4JQS2"/>
<evidence type="ECO:0000313" key="2">
    <source>
        <dbReference type="EMBL" id="HGQ85030.1"/>
    </source>
</evidence>
<protein>
    <submittedName>
        <fullName evidence="2">HypC/HybG/HupF family hydrogenase formation chaperone</fullName>
    </submittedName>
</protein>
<dbReference type="GO" id="GO:0051604">
    <property type="term" value="P:protein maturation"/>
    <property type="evidence" value="ECO:0007669"/>
    <property type="project" value="TreeGrafter"/>
</dbReference>
<dbReference type="PRINTS" id="PR00445">
    <property type="entry name" value="HUPFHYPC"/>
</dbReference>
<dbReference type="NCBIfam" id="TIGR00074">
    <property type="entry name" value="hypC_hupF"/>
    <property type="match status" value="1"/>
</dbReference>
<gene>
    <name evidence="2" type="ORF">ENT66_01160</name>
</gene>
<dbReference type="EMBL" id="DSZN01000016">
    <property type="protein sequence ID" value="HGQ85030.1"/>
    <property type="molecule type" value="Genomic_DNA"/>
</dbReference>
<name>A0A7C4JQS2_9BACT</name>
<dbReference type="SUPFAM" id="SSF159127">
    <property type="entry name" value="HupF/HypC-like"/>
    <property type="match status" value="1"/>
</dbReference>
<reference evidence="2" key="1">
    <citation type="journal article" date="2020" name="mSystems">
        <title>Genome- and Community-Level Interaction Insights into Carbon Utilization and Element Cycling Functions of Hydrothermarchaeota in Hydrothermal Sediment.</title>
        <authorList>
            <person name="Zhou Z."/>
            <person name="Liu Y."/>
            <person name="Xu W."/>
            <person name="Pan J."/>
            <person name="Luo Z.H."/>
            <person name="Li M."/>
        </authorList>
    </citation>
    <scope>NUCLEOTIDE SEQUENCE [LARGE SCALE GENOMIC DNA]</scope>
    <source>
        <strain evidence="2">SpSt-6</strain>
    </source>
</reference>
<accession>A0A7C4JQS2</accession>
<sequence>MCLAYPYKIIEIKNEWTAIAETQGVKTEISLHLLPEPVKEGDWVLVHVGFAIQKLSEKEALESLRAWDELLKQSQQSLE</sequence>
<dbReference type="PANTHER" id="PTHR35177">
    <property type="entry name" value="HYDROGENASE MATURATION FACTOR HYBG"/>
    <property type="match status" value="1"/>
</dbReference>
<dbReference type="InterPro" id="IPR001109">
    <property type="entry name" value="Hydrogenase_HupF/HypC"/>
</dbReference>
<dbReference type="GO" id="GO:1902670">
    <property type="term" value="F:carbon dioxide binding"/>
    <property type="evidence" value="ECO:0007669"/>
    <property type="project" value="TreeGrafter"/>
</dbReference>
<dbReference type="PANTHER" id="PTHR35177:SF2">
    <property type="entry name" value="HYDROGENASE MATURATION FACTOR HYBG"/>
    <property type="match status" value="1"/>
</dbReference>
<proteinExistence type="inferred from homology"/>
<dbReference type="GO" id="GO:0005506">
    <property type="term" value="F:iron ion binding"/>
    <property type="evidence" value="ECO:0007669"/>
    <property type="project" value="TreeGrafter"/>
</dbReference>
<dbReference type="Gene3D" id="2.30.30.140">
    <property type="match status" value="1"/>
</dbReference>
<evidence type="ECO:0000256" key="1">
    <source>
        <dbReference type="ARBA" id="ARBA00006018"/>
    </source>
</evidence>